<evidence type="ECO:0000313" key="2">
    <source>
        <dbReference type="EMBL" id="CAL1599888.1"/>
    </source>
</evidence>
<gene>
    <name evidence="2" type="ORF">KC01_LOCUS28074</name>
</gene>
<reference evidence="2 3" key="1">
    <citation type="submission" date="2024-04" db="EMBL/GenBank/DDBJ databases">
        <authorList>
            <person name="Waldvogel A.-M."/>
            <person name="Schoenle A."/>
        </authorList>
    </citation>
    <scope>NUCLEOTIDE SEQUENCE [LARGE SCALE GENOMIC DNA]</scope>
</reference>
<feature type="compositionally biased region" description="Pro residues" evidence="1">
    <location>
        <begin position="190"/>
        <end position="208"/>
    </location>
</feature>
<dbReference type="AlphaFoldDB" id="A0AAV2LFH3"/>
<evidence type="ECO:0008006" key="4">
    <source>
        <dbReference type="Google" id="ProtNLM"/>
    </source>
</evidence>
<feature type="compositionally biased region" description="Low complexity" evidence="1">
    <location>
        <begin position="317"/>
        <end position="330"/>
    </location>
</feature>
<keyword evidence="3" id="KW-1185">Reference proteome</keyword>
<organism evidence="2 3">
    <name type="scientific">Knipowitschia caucasica</name>
    <name type="common">Caucasian dwarf goby</name>
    <name type="synonym">Pomatoschistus caucasicus</name>
    <dbReference type="NCBI Taxonomy" id="637954"/>
    <lineage>
        <taxon>Eukaryota</taxon>
        <taxon>Metazoa</taxon>
        <taxon>Chordata</taxon>
        <taxon>Craniata</taxon>
        <taxon>Vertebrata</taxon>
        <taxon>Euteleostomi</taxon>
        <taxon>Actinopterygii</taxon>
        <taxon>Neopterygii</taxon>
        <taxon>Teleostei</taxon>
        <taxon>Neoteleostei</taxon>
        <taxon>Acanthomorphata</taxon>
        <taxon>Gobiaria</taxon>
        <taxon>Gobiiformes</taxon>
        <taxon>Gobioidei</taxon>
        <taxon>Gobiidae</taxon>
        <taxon>Gobiinae</taxon>
        <taxon>Knipowitschia</taxon>
    </lineage>
</organism>
<dbReference type="EMBL" id="OZ035845">
    <property type="protein sequence ID" value="CAL1599888.1"/>
    <property type="molecule type" value="Genomic_DNA"/>
</dbReference>
<name>A0AAV2LFH3_KNICA</name>
<sequence>MANATRAARVAPGVAGAGECYVGRKSAVCRRKISPRHPGVGLKPAPTPACRRVAARQPCPVAPAVSVAQGGYSSPGRPHLTVVQSPGRSPDPRPHVGPPGPPAPCQAFPGWVRSNTGPAWPPPPAWCAHSSKAQRLKPPAPQAPGLPGVAAYHPDRAHLPRRPVRLPALVQKPFIVRQWQPRPAQLTAPAAPPNSRPPGDRPCPPKPRQCPTVQTGRRPWPLPTQFLLRRGTFECPPPLRPLGMACLKLSGLSGPTARVTDDGLPARPVPIPPVCASRGAVPPRVVTVRHAAPEGYSAPEPPRESGALGSAGDRCFANPTKKPTAAPPNALFSASSATGLTYFPPAACHPACRTLPADPS</sequence>
<evidence type="ECO:0000256" key="1">
    <source>
        <dbReference type="SAM" id="MobiDB-lite"/>
    </source>
</evidence>
<evidence type="ECO:0000313" key="3">
    <source>
        <dbReference type="Proteomes" id="UP001497482"/>
    </source>
</evidence>
<proteinExistence type="predicted"/>
<accession>A0AAV2LFH3</accession>
<feature type="region of interest" description="Disordered" evidence="1">
    <location>
        <begin position="66"/>
        <end position="103"/>
    </location>
</feature>
<feature type="region of interest" description="Disordered" evidence="1">
    <location>
        <begin position="180"/>
        <end position="218"/>
    </location>
</feature>
<feature type="region of interest" description="Disordered" evidence="1">
    <location>
        <begin position="294"/>
        <end position="330"/>
    </location>
</feature>
<protein>
    <recommendedName>
        <fullName evidence="4">Basic proline-rich protein-like</fullName>
    </recommendedName>
</protein>
<dbReference type="Proteomes" id="UP001497482">
    <property type="component" value="Chromosome 23"/>
</dbReference>